<sequence length="875" mass="98258">MALTEVAVQYPELHLKIAPPRVSKVWVTREELSCLGPVLGRHQLLVVKGSSGYGKTTLLTQWRAELLRTGAHVIWLACDELDSDIRVLLCLAVALTEATGDDTFMNMVDEEAFIPSLTRILALIKHQGHEVALMLDDVHRWREATAQVSLQYLLKQAPSNLRIFLSTRPKHKLVWRELLAGERYTEITQTNLKLKPAAVLEVMQSQLGDQAGIDTAVKLYQLTAGWPLGVQLACASMALEPGAFHALLDRGEPSDSLEQYFIFHLIEKLTPDQISFLARVSLVERFTVDMATAMTDVPDAAALLFELTAATPVLEWNAKGEWFSVHALARQFLLQSHYQHAPEQRKQIQVKAALWCADQGLYEEAVYLAELCGKADLVEKWIEQALNSFSKRGDIRSLLYWKDRLALKVRTIRPDVLFAMAQTLAFSAKSRQVHQWVHQDYPDILERGANPYEREVFDASVELTNDCLHAAQTRLALLDADMIPVYAGRARYVHQASTLYLDIHSGCPFDSQELMRYVTSCPHDSDESRLYLFVLAYSLLWRGQTQTLITMLGDLQTAIELERGRHDTSATTLAVLLAAALWQTGKLEQAGILLADRINGIESYAPPPTLVEAFLVYIRVAAQAGQITRAEYLAGRLYDLGRTRKWPRAQVFAVRELTYLSVRYGGREKARELLRQFEEEMKASKLAGVGILEDLLQVQYALAQAHACMAERDWENARVAAAAALALAGSIRRPHDELVALCVLAECLVQTGYDPEELTQRIAVMVVEFGFSTDVMPVAGIYRGQIPDDDREPVSMRREVVVAEVIVPTPLLTPKEREILQFLLQGFSNKQIAKALNCTEFTVKWHLKNMFPKLGAGSRRHAVERARVMGIIESN</sequence>
<dbReference type="PRINTS" id="PR00038">
    <property type="entry name" value="HTHLUXR"/>
</dbReference>
<dbReference type="Gene3D" id="3.40.50.300">
    <property type="entry name" value="P-loop containing nucleotide triphosphate hydrolases"/>
    <property type="match status" value="1"/>
</dbReference>
<dbReference type="GO" id="GO:0006355">
    <property type="term" value="P:regulation of DNA-templated transcription"/>
    <property type="evidence" value="ECO:0007669"/>
    <property type="project" value="InterPro"/>
</dbReference>
<evidence type="ECO:0000313" key="6">
    <source>
        <dbReference type="Proteomes" id="UP000543030"/>
    </source>
</evidence>
<dbReference type="GO" id="GO:0003677">
    <property type="term" value="F:DNA binding"/>
    <property type="evidence" value="ECO:0007669"/>
    <property type="project" value="UniProtKB-KW"/>
</dbReference>
<dbReference type="Pfam" id="PF00196">
    <property type="entry name" value="GerE"/>
    <property type="match status" value="1"/>
</dbReference>
<dbReference type="InterPro" id="IPR027417">
    <property type="entry name" value="P-loop_NTPase"/>
</dbReference>
<dbReference type="Gene3D" id="1.10.10.10">
    <property type="entry name" value="Winged helix-like DNA-binding domain superfamily/Winged helix DNA-binding domain"/>
    <property type="match status" value="1"/>
</dbReference>
<evidence type="ECO:0000256" key="3">
    <source>
        <dbReference type="ARBA" id="ARBA00023163"/>
    </source>
</evidence>
<dbReference type="InterPro" id="IPR059106">
    <property type="entry name" value="WHD_MalT"/>
</dbReference>
<dbReference type="RefSeq" id="WP_184096824.1">
    <property type="nucleotide sequence ID" value="NZ_JACHHN010000001.1"/>
</dbReference>
<name>A0A840R9K6_9NEIS</name>
<reference evidence="5 6" key="1">
    <citation type="submission" date="2020-08" db="EMBL/GenBank/DDBJ databases">
        <title>Genomic Encyclopedia of Type Strains, Phase IV (KMG-IV): sequencing the most valuable type-strain genomes for metagenomic binning, comparative biology and taxonomic classification.</title>
        <authorList>
            <person name="Goeker M."/>
        </authorList>
    </citation>
    <scope>NUCLEOTIDE SEQUENCE [LARGE SCALE GENOMIC DNA]</scope>
    <source>
        <strain evidence="5 6">DSM 18233</strain>
    </source>
</reference>
<dbReference type="SUPFAM" id="SSF46894">
    <property type="entry name" value="C-terminal effector domain of the bipartite response regulators"/>
    <property type="match status" value="1"/>
</dbReference>
<dbReference type="PANTHER" id="PTHR44688">
    <property type="entry name" value="DNA-BINDING TRANSCRIPTIONAL ACTIVATOR DEVR_DOSR"/>
    <property type="match status" value="1"/>
</dbReference>
<dbReference type="PANTHER" id="PTHR44688:SF16">
    <property type="entry name" value="DNA-BINDING TRANSCRIPTIONAL ACTIVATOR DEVR_DOSR"/>
    <property type="match status" value="1"/>
</dbReference>
<keyword evidence="2" id="KW-0238">DNA-binding</keyword>
<dbReference type="CDD" id="cd06170">
    <property type="entry name" value="LuxR_C_like"/>
    <property type="match status" value="1"/>
</dbReference>
<proteinExistence type="predicted"/>
<dbReference type="InterPro" id="IPR000792">
    <property type="entry name" value="Tscrpt_reg_LuxR_C"/>
</dbReference>
<dbReference type="InterPro" id="IPR016032">
    <property type="entry name" value="Sig_transdc_resp-reg_C-effctor"/>
</dbReference>
<dbReference type="Pfam" id="PF13191">
    <property type="entry name" value="AAA_16"/>
    <property type="match status" value="1"/>
</dbReference>
<dbReference type="PROSITE" id="PS50043">
    <property type="entry name" value="HTH_LUXR_2"/>
    <property type="match status" value="1"/>
</dbReference>
<dbReference type="InterPro" id="IPR036388">
    <property type="entry name" value="WH-like_DNA-bd_sf"/>
</dbReference>
<evidence type="ECO:0000256" key="1">
    <source>
        <dbReference type="ARBA" id="ARBA00023015"/>
    </source>
</evidence>
<gene>
    <name evidence="5" type="ORF">HNQ50_000297</name>
</gene>
<evidence type="ECO:0000313" key="5">
    <source>
        <dbReference type="EMBL" id="MBB5189587.1"/>
    </source>
</evidence>
<organism evidence="5 6">
    <name type="scientific">Silvimonas terrae</name>
    <dbReference type="NCBI Taxonomy" id="300266"/>
    <lineage>
        <taxon>Bacteria</taxon>
        <taxon>Pseudomonadati</taxon>
        <taxon>Pseudomonadota</taxon>
        <taxon>Betaproteobacteria</taxon>
        <taxon>Neisseriales</taxon>
        <taxon>Chitinibacteraceae</taxon>
        <taxon>Silvimonas</taxon>
    </lineage>
</organism>
<keyword evidence="3" id="KW-0804">Transcription</keyword>
<comment type="caution">
    <text evidence="5">The sequence shown here is derived from an EMBL/GenBank/DDBJ whole genome shotgun (WGS) entry which is preliminary data.</text>
</comment>
<evidence type="ECO:0000256" key="2">
    <source>
        <dbReference type="ARBA" id="ARBA00023125"/>
    </source>
</evidence>
<keyword evidence="1" id="KW-0805">Transcription regulation</keyword>
<keyword evidence="6" id="KW-1185">Reference proteome</keyword>
<feature type="domain" description="HTH luxR-type" evidence="4">
    <location>
        <begin position="805"/>
        <end position="870"/>
    </location>
</feature>
<evidence type="ECO:0000259" key="4">
    <source>
        <dbReference type="PROSITE" id="PS50043"/>
    </source>
</evidence>
<dbReference type="Proteomes" id="UP000543030">
    <property type="component" value="Unassembled WGS sequence"/>
</dbReference>
<dbReference type="EMBL" id="JACHHN010000001">
    <property type="protein sequence ID" value="MBB5189587.1"/>
    <property type="molecule type" value="Genomic_DNA"/>
</dbReference>
<dbReference type="InterPro" id="IPR041664">
    <property type="entry name" value="AAA_16"/>
</dbReference>
<accession>A0A840R9K6</accession>
<dbReference type="SMART" id="SM00421">
    <property type="entry name" value="HTH_LUXR"/>
    <property type="match status" value="1"/>
</dbReference>
<protein>
    <submittedName>
        <fullName evidence="5">LuxR family maltose regulon positive regulatory protein</fullName>
    </submittedName>
</protein>
<dbReference type="SUPFAM" id="SSF52540">
    <property type="entry name" value="P-loop containing nucleoside triphosphate hydrolases"/>
    <property type="match status" value="1"/>
</dbReference>
<dbReference type="AlphaFoldDB" id="A0A840R9K6"/>
<dbReference type="Pfam" id="PF25873">
    <property type="entry name" value="WHD_MalT"/>
    <property type="match status" value="1"/>
</dbReference>
<dbReference type="PROSITE" id="PS00622">
    <property type="entry name" value="HTH_LUXR_1"/>
    <property type="match status" value="1"/>
</dbReference>